<sequence>MTDLVIFGTELEELDDEESGQISRRPLGIQEQVVRDERGRRRFHGAFTGGFSAGYFNTVGSKTVEQQIADRPENLCYGLILRAVLNDV</sequence>
<dbReference type="Pfam" id="PF07713">
    <property type="entry name" value="DUF1604"/>
    <property type="match status" value="1"/>
</dbReference>
<proteinExistence type="predicted"/>
<dbReference type="GO" id="GO:0006397">
    <property type="term" value="P:mRNA processing"/>
    <property type="evidence" value="ECO:0007669"/>
    <property type="project" value="InterPro"/>
</dbReference>
<dbReference type="PANTHER" id="PTHR13384">
    <property type="entry name" value="G PATCH DOMAIN-CONTAINING PROTEIN 1"/>
    <property type="match status" value="1"/>
</dbReference>
<dbReference type="AlphaFoldDB" id="A0A183V808"/>
<dbReference type="GO" id="GO:0005634">
    <property type="term" value="C:nucleus"/>
    <property type="evidence" value="ECO:0007669"/>
    <property type="project" value="TreeGrafter"/>
</dbReference>
<gene>
    <name evidence="2" type="ORF">TCNE_LOCUS16878</name>
</gene>
<organism evidence="3 4">
    <name type="scientific">Toxocara canis</name>
    <name type="common">Canine roundworm</name>
    <dbReference type="NCBI Taxonomy" id="6265"/>
    <lineage>
        <taxon>Eukaryota</taxon>
        <taxon>Metazoa</taxon>
        <taxon>Ecdysozoa</taxon>
        <taxon>Nematoda</taxon>
        <taxon>Chromadorea</taxon>
        <taxon>Rhabditida</taxon>
        <taxon>Spirurina</taxon>
        <taxon>Ascaridomorpha</taxon>
        <taxon>Ascaridoidea</taxon>
        <taxon>Toxocaridae</taxon>
        <taxon>Toxocara</taxon>
    </lineage>
</organism>
<keyword evidence="3" id="KW-1185">Reference proteome</keyword>
<accession>A0A183V808</accession>
<dbReference type="PANTHER" id="PTHR13384:SF19">
    <property type="entry name" value="G PATCH DOMAIN-CONTAINING PROTEIN 1"/>
    <property type="match status" value="1"/>
</dbReference>
<dbReference type="InterPro" id="IPR011666">
    <property type="entry name" value="DUF1604"/>
</dbReference>
<dbReference type="Proteomes" id="UP000050794">
    <property type="component" value="Unassembled WGS sequence"/>
</dbReference>
<evidence type="ECO:0000313" key="2">
    <source>
        <dbReference type="EMBL" id="VDM48199.1"/>
    </source>
</evidence>
<reference evidence="4" key="1">
    <citation type="submission" date="2016-06" db="UniProtKB">
        <authorList>
            <consortium name="WormBaseParasite"/>
        </authorList>
    </citation>
    <scope>IDENTIFICATION</scope>
</reference>
<dbReference type="EMBL" id="UYWY01023965">
    <property type="protein sequence ID" value="VDM48199.1"/>
    <property type="molecule type" value="Genomic_DNA"/>
</dbReference>
<feature type="domain" description="G patch" evidence="1">
    <location>
        <begin position="29"/>
        <end position="62"/>
    </location>
</feature>
<reference evidence="2 3" key="2">
    <citation type="submission" date="2018-11" db="EMBL/GenBank/DDBJ databases">
        <authorList>
            <consortium name="Pathogen Informatics"/>
        </authorList>
    </citation>
    <scope>NUCLEOTIDE SEQUENCE [LARGE SCALE GENOMIC DNA]</scope>
</reference>
<name>A0A183V808_TOXCA</name>
<dbReference type="WBParaSite" id="TCNE_0001687901-mRNA-1">
    <property type="protein sequence ID" value="TCNE_0001687901-mRNA-1"/>
    <property type="gene ID" value="TCNE_0001687901"/>
</dbReference>
<dbReference type="GO" id="GO:0003723">
    <property type="term" value="F:RNA binding"/>
    <property type="evidence" value="ECO:0007669"/>
    <property type="project" value="TreeGrafter"/>
</dbReference>
<evidence type="ECO:0000313" key="3">
    <source>
        <dbReference type="Proteomes" id="UP000050794"/>
    </source>
</evidence>
<evidence type="ECO:0000259" key="1">
    <source>
        <dbReference type="Pfam" id="PF07713"/>
    </source>
</evidence>
<evidence type="ECO:0000313" key="4">
    <source>
        <dbReference type="WBParaSite" id="TCNE_0001687901-mRNA-1"/>
    </source>
</evidence>
<protein>
    <submittedName>
        <fullName evidence="4">DUF1604 domain-containing protein</fullName>
    </submittedName>
</protein>